<sequence length="158" mass="17076">MRITVAQYPPSQSPWAPHYSSASQTCCDCVRGWFRFSNNMATSALRAPCVVQLDGHVQYPTWLVASGWIAGPSHGGPSISVGAPAEDQMSTATLERGLLGSGNEDEAEHPTVVMCAHAESDSELTTMLTFLALPRILSLARKPFLVPNMESQKGHNLH</sequence>
<evidence type="ECO:0000313" key="2">
    <source>
        <dbReference type="Proteomes" id="UP000281406"/>
    </source>
</evidence>
<keyword evidence="2" id="KW-1185">Reference proteome</keyword>
<evidence type="ECO:0000313" key="1">
    <source>
        <dbReference type="EMBL" id="ROL48565.1"/>
    </source>
</evidence>
<gene>
    <name evidence="1" type="ORF">DPX16_12181</name>
</gene>
<accession>A0A3N0YQT0</accession>
<protein>
    <submittedName>
        <fullName evidence="1">Uncharacterized protein</fullName>
    </submittedName>
</protein>
<proteinExistence type="predicted"/>
<dbReference type="AlphaFoldDB" id="A0A3N0YQT0"/>
<name>A0A3N0YQT0_ANAGA</name>
<organism evidence="1 2">
    <name type="scientific">Anabarilius grahami</name>
    <name type="common">Kanglang fish</name>
    <name type="synonym">Barilius grahami</name>
    <dbReference type="NCBI Taxonomy" id="495550"/>
    <lineage>
        <taxon>Eukaryota</taxon>
        <taxon>Metazoa</taxon>
        <taxon>Chordata</taxon>
        <taxon>Craniata</taxon>
        <taxon>Vertebrata</taxon>
        <taxon>Euteleostomi</taxon>
        <taxon>Actinopterygii</taxon>
        <taxon>Neopterygii</taxon>
        <taxon>Teleostei</taxon>
        <taxon>Ostariophysi</taxon>
        <taxon>Cypriniformes</taxon>
        <taxon>Xenocyprididae</taxon>
        <taxon>Xenocypridinae</taxon>
        <taxon>Xenocypridinae incertae sedis</taxon>
        <taxon>Anabarilius</taxon>
    </lineage>
</organism>
<dbReference type="EMBL" id="RJVU01029436">
    <property type="protein sequence ID" value="ROL48565.1"/>
    <property type="molecule type" value="Genomic_DNA"/>
</dbReference>
<comment type="caution">
    <text evidence="1">The sequence shown here is derived from an EMBL/GenBank/DDBJ whole genome shotgun (WGS) entry which is preliminary data.</text>
</comment>
<reference evidence="1 2" key="1">
    <citation type="submission" date="2018-10" db="EMBL/GenBank/DDBJ databases">
        <title>Genome assembly for a Yunnan-Guizhou Plateau 3E fish, Anabarilius grahami (Regan), and its evolutionary and genetic applications.</title>
        <authorList>
            <person name="Jiang W."/>
        </authorList>
    </citation>
    <scope>NUCLEOTIDE SEQUENCE [LARGE SCALE GENOMIC DNA]</scope>
    <source>
        <strain evidence="1">AG-KIZ</strain>
        <tissue evidence="1">Muscle</tissue>
    </source>
</reference>
<dbReference type="Proteomes" id="UP000281406">
    <property type="component" value="Unassembled WGS sequence"/>
</dbReference>